<organism evidence="1 2">
    <name type="scientific">Blautia difficilis</name>
    <dbReference type="NCBI Taxonomy" id="2763027"/>
    <lineage>
        <taxon>Bacteria</taxon>
        <taxon>Bacillati</taxon>
        <taxon>Bacillota</taxon>
        <taxon>Clostridia</taxon>
        <taxon>Lachnospirales</taxon>
        <taxon>Lachnospiraceae</taxon>
        <taxon>Blautia</taxon>
    </lineage>
</organism>
<sequence>MDFLAVRGGGDLASGIIHRLFVSGYRVLVLECHRPTAIRREVAFCEAVYDGTATVEGVTARKVDSFRQCQEIWRAGEIPLMVDPQGKILREYRPAALIDGILAKRNLGTDRSMADLTIALGPGFSAGEDVDYVVETMRGHNLGRIIREGSALPNTGIPGVIAGYGRERVIHAPAGGVIRCQSQIADIVEKDQILGWIGEVPVKASLTGVLRGIIRDGARIPEGMKIADIDPRKEQKKNCYTISDKARCIAGSVLEILLSEGVLPYGK</sequence>
<gene>
    <name evidence="1" type="ORF">H8Z82_03535</name>
</gene>
<evidence type="ECO:0000313" key="1">
    <source>
        <dbReference type="EMBL" id="MBC5778744.1"/>
    </source>
</evidence>
<dbReference type="EMBL" id="JACOQG010000003">
    <property type="protein sequence ID" value="MBC5778744.1"/>
    <property type="molecule type" value="Genomic_DNA"/>
</dbReference>
<keyword evidence="2" id="KW-1185">Reference proteome</keyword>
<name>A0ABR7IFG6_9FIRM</name>
<proteinExistence type="predicted"/>
<comment type="caution">
    <text evidence="1">The sequence shown here is derived from an EMBL/GenBank/DDBJ whole genome shotgun (WGS) entry which is preliminary data.</text>
</comment>
<protein>
    <submittedName>
        <fullName evidence="1">EF2563 family selenium-dependent molybdenum hydroxylase system protein</fullName>
    </submittedName>
</protein>
<reference evidence="1 2" key="1">
    <citation type="submission" date="2020-08" db="EMBL/GenBank/DDBJ databases">
        <title>Genome public.</title>
        <authorList>
            <person name="Liu C."/>
            <person name="Sun Q."/>
        </authorList>
    </citation>
    <scope>NUCLEOTIDE SEQUENCE [LARGE SCALE GENOMIC DNA]</scope>
    <source>
        <strain evidence="1 2">M29</strain>
    </source>
</reference>
<dbReference type="NCBIfam" id="TIGR03309">
    <property type="entry name" value="matur_yqeB"/>
    <property type="match status" value="1"/>
</dbReference>
<dbReference type="RefSeq" id="WP_186994256.1">
    <property type="nucleotide sequence ID" value="NZ_JACOQG010000003.1"/>
</dbReference>
<accession>A0ABR7IFG6</accession>
<dbReference type="Proteomes" id="UP000649826">
    <property type="component" value="Unassembled WGS sequence"/>
</dbReference>
<evidence type="ECO:0000313" key="2">
    <source>
        <dbReference type="Proteomes" id="UP000649826"/>
    </source>
</evidence>
<dbReference type="InterPro" id="IPR017695">
    <property type="entry name" value="Se-dep_Mo_hydrolase_YqeB"/>
</dbReference>